<accession>A0A4Q4KUC2</accession>
<evidence type="ECO:0000313" key="2">
    <source>
        <dbReference type="Proteomes" id="UP000293952"/>
    </source>
</evidence>
<dbReference type="AlphaFoldDB" id="A0A4Q4KUC2"/>
<keyword evidence="2" id="KW-1185">Reference proteome</keyword>
<sequence length="634" mass="74160">MPKKIKLTPSENAINNLVIICLQKSKTNFERIELENIDLLIELGVILEDSSNINQVFTNLKSVKFNECLLNYYKSRANYIHPTSISDITEIIDQFETLIKKEFNENQNLTSRKILEGLYGFLLGRLKSSGFDVYSYAFERIKSDKSDRFLDYFDNGFIYHLTSSDYSLEQVYCLCQISTQTENSFIYRKLIQEVFKQPNDLAYKLYKFGTTQEEYEQSEFQIRIILKLYNTHTEEIFKKIIELLAQNSNIGIRLLAFCELKKEHIREAIDTASNYIDESFLNEQINNLLYNIAGSNKASSIQREQAYDLWMRFLDNSETGFSLQIIHLVRLIGREEDEAYRFNMLMSYLNKTKNFSIVNSFFSQFKDPNFLYKLLSDLYQKTPGRKLSLTRSFSNPIKHFFRSNPEETENCILKQFNPIYNLKTLPVDIIMIGHSSVFHIDLLKLSTEEIQLAAIQKICLTTINFDKILPILIVLRKSPFLKVRESLKGHLSILAHEVYGIKLIEWIKVIIGKEKNVHSFLKPIKHAAELHEKFRIKKFEINDLNPYYQEKKLMEYYFALSHENQTKLMQESRNDPSFLTSHFKNSSIVRGNSFRHGNSESEVIPLGSVSASTLIDSRIYKNPDLLEFQLNNIL</sequence>
<organism evidence="1 2">
    <name type="scientific">Brumimicrobium glaciale</name>
    <dbReference type="NCBI Taxonomy" id="200475"/>
    <lineage>
        <taxon>Bacteria</taxon>
        <taxon>Pseudomonadati</taxon>
        <taxon>Bacteroidota</taxon>
        <taxon>Flavobacteriia</taxon>
        <taxon>Flavobacteriales</taxon>
        <taxon>Crocinitomicaceae</taxon>
        <taxon>Brumimicrobium</taxon>
    </lineage>
</organism>
<gene>
    <name evidence="1" type="ORF">ERX46_01650</name>
</gene>
<protein>
    <submittedName>
        <fullName evidence="1">Uncharacterized protein</fullName>
    </submittedName>
</protein>
<dbReference type="EMBL" id="SETE01000001">
    <property type="protein sequence ID" value="RYM35724.1"/>
    <property type="molecule type" value="Genomic_DNA"/>
</dbReference>
<reference evidence="1 2" key="1">
    <citation type="submission" date="2019-02" db="EMBL/GenBank/DDBJ databases">
        <title>Genome sequence of the sea-ice species Brumimicrobium glaciale.</title>
        <authorList>
            <person name="Bowman J.P."/>
        </authorList>
    </citation>
    <scope>NUCLEOTIDE SEQUENCE [LARGE SCALE GENOMIC DNA]</scope>
    <source>
        <strain evidence="1 2">IC156</strain>
    </source>
</reference>
<proteinExistence type="predicted"/>
<evidence type="ECO:0000313" key="1">
    <source>
        <dbReference type="EMBL" id="RYM35724.1"/>
    </source>
</evidence>
<dbReference type="RefSeq" id="WP_130092091.1">
    <property type="nucleotide sequence ID" value="NZ_SETE01000001.1"/>
</dbReference>
<dbReference type="Proteomes" id="UP000293952">
    <property type="component" value="Unassembled WGS sequence"/>
</dbReference>
<name>A0A4Q4KUC2_9FLAO</name>
<comment type="caution">
    <text evidence="1">The sequence shown here is derived from an EMBL/GenBank/DDBJ whole genome shotgun (WGS) entry which is preliminary data.</text>
</comment>
<dbReference type="OrthoDB" id="1324326at2"/>